<organism evidence="1 2">
    <name type="scientific">Phocoenobacter uteri</name>
    <dbReference type="NCBI Taxonomy" id="146806"/>
    <lineage>
        <taxon>Bacteria</taxon>
        <taxon>Pseudomonadati</taxon>
        <taxon>Pseudomonadota</taxon>
        <taxon>Gammaproteobacteria</taxon>
        <taxon>Pasteurellales</taxon>
        <taxon>Pasteurellaceae</taxon>
        <taxon>Phocoenobacter</taxon>
    </lineage>
</organism>
<dbReference type="EMBL" id="UGTA01000001">
    <property type="protein sequence ID" value="SUB59663.1"/>
    <property type="molecule type" value="Genomic_DNA"/>
</dbReference>
<name>A0A379CBJ4_9PAST</name>
<dbReference type="Proteomes" id="UP000255417">
    <property type="component" value="Unassembled WGS sequence"/>
</dbReference>
<reference evidence="1 2" key="1">
    <citation type="submission" date="2018-06" db="EMBL/GenBank/DDBJ databases">
        <authorList>
            <consortium name="Pathogen Informatics"/>
            <person name="Doyle S."/>
        </authorList>
    </citation>
    <scope>NUCLEOTIDE SEQUENCE [LARGE SCALE GENOMIC DNA]</scope>
    <source>
        <strain evidence="1 2">NCTC12872</strain>
    </source>
</reference>
<dbReference type="RefSeq" id="WP_115316121.1">
    <property type="nucleotide sequence ID" value="NZ_LWIF01000001.1"/>
</dbReference>
<keyword evidence="2" id="KW-1185">Reference proteome</keyword>
<accession>A0A379CBJ4</accession>
<protein>
    <submittedName>
        <fullName evidence="1">Uncharacterized protein</fullName>
    </submittedName>
</protein>
<evidence type="ECO:0000313" key="1">
    <source>
        <dbReference type="EMBL" id="SUB59663.1"/>
    </source>
</evidence>
<proteinExistence type="predicted"/>
<gene>
    <name evidence="1" type="ORF">NCTC12872_01700</name>
</gene>
<evidence type="ECO:0000313" key="2">
    <source>
        <dbReference type="Proteomes" id="UP000255417"/>
    </source>
</evidence>
<sequence length="102" mass="11729">MRTAIFVCKAETQLICNDLGQHNLIKKVLSENNYEFLKYYTEKVDNGIRNILVFTKSFELSDKNETLLANTVKNDINKLIPNLYSDIDTILISSEGKIKRLS</sequence>
<dbReference type="AlphaFoldDB" id="A0A379CBJ4"/>